<gene>
    <name evidence="1" type="ORF">H9861_01235</name>
</gene>
<evidence type="ECO:0000313" key="1">
    <source>
        <dbReference type="EMBL" id="HIX01364.1"/>
    </source>
</evidence>
<dbReference type="EMBL" id="DXFP01000009">
    <property type="protein sequence ID" value="HIX01364.1"/>
    <property type="molecule type" value="Genomic_DNA"/>
</dbReference>
<comment type="caution">
    <text evidence="1">The sequence shown here is derived from an EMBL/GenBank/DDBJ whole genome shotgun (WGS) entry which is preliminary data.</text>
</comment>
<proteinExistence type="predicted"/>
<evidence type="ECO:0000313" key="2">
    <source>
        <dbReference type="Proteomes" id="UP000823963"/>
    </source>
</evidence>
<name>A0A9D1UVY9_9LACO</name>
<accession>A0A9D1UVY9</accession>
<sequence>MHKVLIVMHDLQNEDYYRMNKTEFEILPEVGQYIYNSDGIAYKVEAITQFAGYVSAKGAVAVIVVHQVDKQDPVSRLYGLKIEEDLDD</sequence>
<reference evidence="1" key="1">
    <citation type="journal article" date="2021" name="PeerJ">
        <title>Extensive microbial diversity within the chicken gut microbiome revealed by metagenomics and culture.</title>
        <authorList>
            <person name="Gilroy R."/>
            <person name="Ravi A."/>
            <person name="Getino M."/>
            <person name="Pursley I."/>
            <person name="Horton D.L."/>
            <person name="Alikhan N.F."/>
            <person name="Baker D."/>
            <person name="Gharbi K."/>
            <person name="Hall N."/>
            <person name="Watson M."/>
            <person name="Adriaenssens E.M."/>
            <person name="Foster-Nyarko E."/>
            <person name="Jarju S."/>
            <person name="Secka A."/>
            <person name="Antonio M."/>
            <person name="Oren A."/>
            <person name="Chaudhuri R.R."/>
            <person name="La Ragione R."/>
            <person name="Hildebrand F."/>
            <person name="Pallen M.J."/>
        </authorList>
    </citation>
    <scope>NUCLEOTIDE SEQUENCE</scope>
    <source>
        <strain evidence="1">6627</strain>
    </source>
</reference>
<organism evidence="1 2">
    <name type="scientific">Candidatus Ligilactobacillus excrementigallinarum</name>
    <dbReference type="NCBI Taxonomy" id="2838641"/>
    <lineage>
        <taxon>Bacteria</taxon>
        <taxon>Bacillati</taxon>
        <taxon>Bacillota</taxon>
        <taxon>Bacilli</taxon>
        <taxon>Lactobacillales</taxon>
        <taxon>Lactobacillaceae</taxon>
        <taxon>Ligilactobacillus</taxon>
    </lineage>
</organism>
<dbReference type="Proteomes" id="UP000823963">
    <property type="component" value="Unassembled WGS sequence"/>
</dbReference>
<dbReference type="AlphaFoldDB" id="A0A9D1UVY9"/>
<protein>
    <submittedName>
        <fullName evidence="1">LysR family transcriptional regulator</fullName>
    </submittedName>
</protein>
<reference evidence="1" key="2">
    <citation type="submission" date="2021-04" db="EMBL/GenBank/DDBJ databases">
        <authorList>
            <person name="Gilroy R."/>
        </authorList>
    </citation>
    <scope>NUCLEOTIDE SEQUENCE</scope>
    <source>
        <strain evidence="1">6627</strain>
    </source>
</reference>